<dbReference type="EMBL" id="JASMQC010000049">
    <property type="protein sequence ID" value="KAK1929367.1"/>
    <property type="molecule type" value="Genomic_DNA"/>
</dbReference>
<feature type="domain" description="Crinkler effector protein N-terminal" evidence="4">
    <location>
        <begin position="2"/>
        <end position="67"/>
    </location>
</feature>
<keyword evidence="3" id="KW-0964">Secreted</keyword>
<evidence type="ECO:0000259" key="4">
    <source>
        <dbReference type="Pfam" id="PF20147"/>
    </source>
</evidence>
<dbReference type="Pfam" id="PF20147">
    <property type="entry name" value="Crinkler"/>
    <property type="match status" value="1"/>
</dbReference>
<sequence length="68" mass="7295">MVKLFCAVVGAQGSVFPVVIGESESVGDLKVAIKEAKKNDLKDIDADKLQIFLAKTADGGWLRSDDLM</sequence>
<protein>
    <recommendedName>
        <fullName evidence="4">Crinkler effector protein N-terminal domain-containing protein</fullName>
    </recommendedName>
</protein>
<evidence type="ECO:0000313" key="6">
    <source>
        <dbReference type="Proteomes" id="UP001259832"/>
    </source>
</evidence>
<dbReference type="GO" id="GO:0005576">
    <property type="term" value="C:extracellular region"/>
    <property type="evidence" value="ECO:0007669"/>
    <property type="project" value="UniProtKB-SubCell"/>
</dbReference>
<comment type="caution">
    <text evidence="5">The sequence shown here is derived from an EMBL/GenBank/DDBJ whole genome shotgun (WGS) entry which is preliminary data.</text>
</comment>
<dbReference type="InterPro" id="IPR045379">
    <property type="entry name" value="Crinkler_N"/>
</dbReference>
<gene>
    <name evidence="5" type="ORF">P3T76_015119</name>
</gene>
<name>A0AAD9G0Q2_9STRA</name>
<dbReference type="AlphaFoldDB" id="A0AAD9G0Q2"/>
<keyword evidence="6" id="KW-1185">Reference proteome</keyword>
<dbReference type="Proteomes" id="UP001259832">
    <property type="component" value="Unassembled WGS sequence"/>
</dbReference>
<dbReference type="GO" id="GO:0043657">
    <property type="term" value="C:host cell"/>
    <property type="evidence" value="ECO:0007669"/>
    <property type="project" value="UniProtKB-SubCell"/>
</dbReference>
<accession>A0AAD9G0Q2</accession>
<evidence type="ECO:0000256" key="2">
    <source>
        <dbReference type="ARBA" id="ARBA00004613"/>
    </source>
</evidence>
<organism evidence="5 6">
    <name type="scientific">Phytophthora citrophthora</name>
    <dbReference type="NCBI Taxonomy" id="4793"/>
    <lineage>
        <taxon>Eukaryota</taxon>
        <taxon>Sar</taxon>
        <taxon>Stramenopiles</taxon>
        <taxon>Oomycota</taxon>
        <taxon>Peronosporomycetes</taxon>
        <taxon>Peronosporales</taxon>
        <taxon>Peronosporaceae</taxon>
        <taxon>Phytophthora</taxon>
    </lineage>
</organism>
<evidence type="ECO:0000256" key="1">
    <source>
        <dbReference type="ARBA" id="ARBA00004340"/>
    </source>
</evidence>
<comment type="subcellular location">
    <subcellularLocation>
        <location evidence="1">Host cell</location>
    </subcellularLocation>
    <subcellularLocation>
        <location evidence="2">Secreted</location>
    </subcellularLocation>
</comment>
<evidence type="ECO:0000313" key="5">
    <source>
        <dbReference type="EMBL" id="KAK1929367.1"/>
    </source>
</evidence>
<evidence type="ECO:0000256" key="3">
    <source>
        <dbReference type="ARBA" id="ARBA00022525"/>
    </source>
</evidence>
<reference evidence="5" key="1">
    <citation type="submission" date="2023-08" db="EMBL/GenBank/DDBJ databases">
        <title>Reference Genome Resource for the Citrus Pathogen Phytophthora citrophthora.</title>
        <authorList>
            <person name="Moller H."/>
            <person name="Coetzee B."/>
            <person name="Rose L.J."/>
            <person name="Van Niekerk J.M."/>
        </authorList>
    </citation>
    <scope>NUCLEOTIDE SEQUENCE</scope>
    <source>
        <strain evidence="5">STE-U-9442</strain>
    </source>
</reference>
<proteinExistence type="predicted"/>